<dbReference type="EMBL" id="KN834861">
    <property type="protein sequence ID" value="KIK51562.1"/>
    <property type="molecule type" value="Genomic_DNA"/>
</dbReference>
<accession>A0A0D0C1G4</accession>
<evidence type="ECO:0000313" key="2">
    <source>
        <dbReference type="Proteomes" id="UP000053593"/>
    </source>
</evidence>
<dbReference type="HOGENOM" id="CLU_1586658_0_0_1"/>
<evidence type="ECO:0000313" key="1">
    <source>
        <dbReference type="EMBL" id="KIK51562.1"/>
    </source>
</evidence>
<organism evidence="1 2">
    <name type="scientific">Collybiopsis luxurians FD-317 M1</name>
    <dbReference type="NCBI Taxonomy" id="944289"/>
    <lineage>
        <taxon>Eukaryota</taxon>
        <taxon>Fungi</taxon>
        <taxon>Dikarya</taxon>
        <taxon>Basidiomycota</taxon>
        <taxon>Agaricomycotina</taxon>
        <taxon>Agaricomycetes</taxon>
        <taxon>Agaricomycetidae</taxon>
        <taxon>Agaricales</taxon>
        <taxon>Marasmiineae</taxon>
        <taxon>Omphalotaceae</taxon>
        <taxon>Collybiopsis</taxon>
        <taxon>Collybiopsis luxurians</taxon>
    </lineage>
</organism>
<proteinExistence type="predicted"/>
<dbReference type="AlphaFoldDB" id="A0A0D0C1G4"/>
<sequence length="168" mass="19456">MLMCCACILGPMQVKAGTVQEAPVMEVEEVGSISDKEIRLWEHESHGYSDNCIQWFHAEADFEHWQEQLEQKHVEFLLLAASFAALRDVWKVLASDQYSAMEAHVVYAKEHSDMYETLCVDVESKYECCGIPFLCKLLPEETIADKVLLWQQEEEKHFAFDQYVSLQM</sequence>
<gene>
    <name evidence="1" type="ORF">GYMLUDRAFT_64775</name>
</gene>
<dbReference type="OrthoDB" id="3053737at2759"/>
<keyword evidence="2" id="KW-1185">Reference proteome</keyword>
<name>A0A0D0C1G4_9AGAR</name>
<reference evidence="1 2" key="1">
    <citation type="submission" date="2014-04" db="EMBL/GenBank/DDBJ databases">
        <title>Evolutionary Origins and Diversification of the Mycorrhizal Mutualists.</title>
        <authorList>
            <consortium name="DOE Joint Genome Institute"/>
            <consortium name="Mycorrhizal Genomics Consortium"/>
            <person name="Kohler A."/>
            <person name="Kuo A."/>
            <person name="Nagy L.G."/>
            <person name="Floudas D."/>
            <person name="Copeland A."/>
            <person name="Barry K.W."/>
            <person name="Cichocki N."/>
            <person name="Veneault-Fourrey C."/>
            <person name="LaButti K."/>
            <person name="Lindquist E.A."/>
            <person name="Lipzen A."/>
            <person name="Lundell T."/>
            <person name="Morin E."/>
            <person name="Murat C."/>
            <person name="Riley R."/>
            <person name="Ohm R."/>
            <person name="Sun H."/>
            <person name="Tunlid A."/>
            <person name="Henrissat B."/>
            <person name="Grigoriev I.V."/>
            <person name="Hibbett D.S."/>
            <person name="Martin F."/>
        </authorList>
    </citation>
    <scope>NUCLEOTIDE SEQUENCE [LARGE SCALE GENOMIC DNA]</scope>
    <source>
        <strain evidence="1 2">FD-317 M1</strain>
    </source>
</reference>
<dbReference type="Proteomes" id="UP000053593">
    <property type="component" value="Unassembled WGS sequence"/>
</dbReference>
<protein>
    <submittedName>
        <fullName evidence="1">Uncharacterized protein</fullName>
    </submittedName>
</protein>